<protein>
    <submittedName>
        <fullName evidence="6">Helix-turn-helix transcriptional regulator</fullName>
    </submittedName>
</protein>
<name>A0ABS0GVF5_9ACTN</name>
<proteinExistence type="predicted"/>
<accession>A0ABS0GVF5</accession>
<keyword evidence="3" id="KW-0804">Transcription</keyword>
<dbReference type="PROSITE" id="PS51118">
    <property type="entry name" value="HTH_HXLR"/>
    <property type="match status" value="1"/>
</dbReference>
<gene>
    <name evidence="6" type="ORF">I0C86_14685</name>
</gene>
<dbReference type="RefSeq" id="WP_196201772.1">
    <property type="nucleotide sequence ID" value="NZ_JADPUN010000147.1"/>
</dbReference>
<evidence type="ECO:0000256" key="3">
    <source>
        <dbReference type="ARBA" id="ARBA00023163"/>
    </source>
</evidence>
<dbReference type="SUPFAM" id="SSF46785">
    <property type="entry name" value="Winged helix' DNA-binding domain"/>
    <property type="match status" value="1"/>
</dbReference>
<keyword evidence="2" id="KW-0238">DNA-binding</keyword>
<keyword evidence="7" id="KW-1185">Reference proteome</keyword>
<evidence type="ECO:0000313" key="6">
    <source>
        <dbReference type="EMBL" id="MBF9130192.1"/>
    </source>
</evidence>
<evidence type="ECO:0000256" key="1">
    <source>
        <dbReference type="ARBA" id="ARBA00023015"/>
    </source>
</evidence>
<reference evidence="6 7" key="1">
    <citation type="submission" date="2020-11" db="EMBL/GenBank/DDBJ databases">
        <title>A novel isolate from a Black sea contaminated sediment with potential to produce alkanes: Plantactinospora alkalitolerans sp. nov.</title>
        <authorList>
            <person name="Carro L."/>
            <person name="Veyisoglu A."/>
            <person name="Guven K."/>
            <person name="Schumann P."/>
            <person name="Klenk H.-P."/>
            <person name="Sahin N."/>
        </authorList>
    </citation>
    <scope>NUCLEOTIDE SEQUENCE [LARGE SCALE GENOMIC DNA]</scope>
    <source>
        <strain evidence="6 7">S1510</strain>
    </source>
</reference>
<dbReference type="InterPro" id="IPR036388">
    <property type="entry name" value="WH-like_DNA-bd_sf"/>
</dbReference>
<feature type="region of interest" description="Disordered" evidence="4">
    <location>
        <begin position="111"/>
        <end position="142"/>
    </location>
</feature>
<dbReference type="Pfam" id="PF01638">
    <property type="entry name" value="HxlR"/>
    <property type="match status" value="1"/>
</dbReference>
<comment type="caution">
    <text evidence="6">The sequence shown here is derived from an EMBL/GenBank/DDBJ whole genome shotgun (WGS) entry which is preliminary data.</text>
</comment>
<organism evidence="6 7">
    <name type="scientific">Plantactinospora alkalitolerans</name>
    <dbReference type="NCBI Taxonomy" id="2789879"/>
    <lineage>
        <taxon>Bacteria</taxon>
        <taxon>Bacillati</taxon>
        <taxon>Actinomycetota</taxon>
        <taxon>Actinomycetes</taxon>
        <taxon>Micromonosporales</taxon>
        <taxon>Micromonosporaceae</taxon>
        <taxon>Plantactinospora</taxon>
    </lineage>
</organism>
<evidence type="ECO:0000313" key="7">
    <source>
        <dbReference type="Proteomes" id="UP000638560"/>
    </source>
</evidence>
<dbReference type="PANTHER" id="PTHR33204">
    <property type="entry name" value="TRANSCRIPTIONAL REGULATOR, MARR FAMILY"/>
    <property type="match status" value="1"/>
</dbReference>
<keyword evidence="1" id="KW-0805">Transcription regulation</keyword>
<sequence>MAARTSAETPEACARSDAALTRAFVLLGKRWTAVVLGSLKSGPAGFRELSRAVGRVSDSVLSDRLSELTCNGLVARTVDEGPPVTVSYQLTDRGLALMPALEQVSRWAAEHLPAEESCPSPQKPEASSQGSPARQAGLNRAR</sequence>
<evidence type="ECO:0000256" key="2">
    <source>
        <dbReference type="ARBA" id="ARBA00023125"/>
    </source>
</evidence>
<dbReference type="Gene3D" id="1.10.10.10">
    <property type="entry name" value="Winged helix-like DNA-binding domain superfamily/Winged helix DNA-binding domain"/>
    <property type="match status" value="1"/>
</dbReference>
<dbReference type="InterPro" id="IPR002577">
    <property type="entry name" value="HTH_HxlR"/>
</dbReference>
<dbReference type="InterPro" id="IPR036390">
    <property type="entry name" value="WH_DNA-bd_sf"/>
</dbReference>
<evidence type="ECO:0000256" key="4">
    <source>
        <dbReference type="SAM" id="MobiDB-lite"/>
    </source>
</evidence>
<dbReference type="PANTHER" id="PTHR33204:SF37">
    <property type="entry name" value="HTH-TYPE TRANSCRIPTIONAL REGULATOR YODB"/>
    <property type="match status" value="1"/>
</dbReference>
<dbReference type="EMBL" id="JADPUN010000147">
    <property type="protein sequence ID" value="MBF9130192.1"/>
    <property type="molecule type" value="Genomic_DNA"/>
</dbReference>
<feature type="domain" description="HTH hxlR-type" evidence="5">
    <location>
        <begin position="13"/>
        <end position="116"/>
    </location>
</feature>
<evidence type="ECO:0000259" key="5">
    <source>
        <dbReference type="PROSITE" id="PS51118"/>
    </source>
</evidence>
<dbReference type="Proteomes" id="UP000638560">
    <property type="component" value="Unassembled WGS sequence"/>
</dbReference>